<dbReference type="Pfam" id="PF07859">
    <property type="entry name" value="Abhydrolase_3"/>
    <property type="match status" value="1"/>
</dbReference>
<name>A0A1Y1YWL9_9FUNG</name>
<accession>A0A1Y1YWL9</accession>
<sequence>MVPTPQRFVYKQVEGVDIDLDVYEDTSIIPNTQTPVVVYLHGGGFVLGNKEAVPKYIVEEVLRRKWILVSANYRLAPQTPIGEIYKDVIDVVTWVREELPKKTKSTLNPEKVSLWGSSAGGTLALLAGSYSKKVPNAIVAFYAATEILPTLQLGSTTKTTSLQSLPEQIRKAAQTPPVVVETPFEINPVTGGPEIQKFANHPRYQLVANANKYGCRVEVMTGLNPNSEADLPKFKDISPIHHIHSSYPPTYLVHGGADAMVPPEHSLNMTKELEKAERKVRLEIVPEKNHVFDFAINHGSEEYEKFVAPVFDFLQLQFGLAQ</sequence>
<dbReference type="Pfam" id="PF00326">
    <property type="entry name" value="Peptidase_S9"/>
    <property type="match status" value="1"/>
</dbReference>
<feature type="domain" description="Alpha/beta hydrolase fold-3" evidence="3">
    <location>
        <begin position="37"/>
        <end position="147"/>
    </location>
</feature>
<protein>
    <submittedName>
        <fullName evidence="4">Alpha/beta-hydrolase</fullName>
    </submittedName>
</protein>
<dbReference type="InterPro" id="IPR001375">
    <property type="entry name" value="Peptidase_S9_cat"/>
</dbReference>
<dbReference type="GO" id="GO:0006508">
    <property type="term" value="P:proteolysis"/>
    <property type="evidence" value="ECO:0007669"/>
    <property type="project" value="InterPro"/>
</dbReference>
<dbReference type="AlphaFoldDB" id="A0A1Y1YWL9"/>
<dbReference type="InterPro" id="IPR029058">
    <property type="entry name" value="AB_hydrolase_fold"/>
</dbReference>
<evidence type="ECO:0000313" key="4">
    <source>
        <dbReference type="EMBL" id="ORY01955.1"/>
    </source>
</evidence>
<feature type="domain" description="Peptidase S9 prolyl oligopeptidase catalytic" evidence="2">
    <location>
        <begin position="225"/>
        <end position="318"/>
    </location>
</feature>
<evidence type="ECO:0000256" key="1">
    <source>
        <dbReference type="ARBA" id="ARBA00022801"/>
    </source>
</evidence>
<dbReference type="GO" id="GO:0008236">
    <property type="term" value="F:serine-type peptidase activity"/>
    <property type="evidence" value="ECO:0007669"/>
    <property type="project" value="InterPro"/>
</dbReference>
<evidence type="ECO:0000259" key="3">
    <source>
        <dbReference type="Pfam" id="PF07859"/>
    </source>
</evidence>
<dbReference type="InterPro" id="IPR013094">
    <property type="entry name" value="AB_hydrolase_3"/>
</dbReference>
<evidence type="ECO:0000259" key="2">
    <source>
        <dbReference type="Pfam" id="PF00326"/>
    </source>
</evidence>
<proteinExistence type="predicted"/>
<keyword evidence="1 4" id="KW-0378">Hydrolase</keyword>
<dbReference type="InterPro" id="IPR050300">
    <property type="entry name" value="GDXG_lipolytic_enzyme"/>
</dbReference>
<dbReference type="Gene3D" id="3.40.50.1820">
    <property type="entry name" value="alpha/beta hydrolase"/>
    <property type="match status" value="1"/>
</dbReference>
<dbReference type="Proteomes" id="UP000193498">
    <property type="component" value="Unassembled WGS sequence"/>
</dbReference>
<dbReference type="EMBL" id="MCFE01000063">
    <property type="protein sequence ID" value="ORY01955.1"/>
    <property type="molecule type" value="Genomic_DNA"/>
</dbReference>
<dbReference type="OrthoDB" id="408631at2759"/>
<dbReference type="SUPFAM" id="SSF53474">
    <property type="entry name" value="alpha/beta-Hydrolases"/>
    <property type="match status" value="1"/>
</dbReference>
<dbReference type="InParanoid" id="A0A1Y1YWL9"/>
<organism evidence="4 5">
    <name type="scientific">Basidiobolus meristosporus CBS 931.73</name>
    <dbReference type="NCBI Taxonomy" id="1314790"/>
    <lineage>
        <taxon>Eukaryota</taxon>
        <taxon>Fungi</taxon>
        <taxon>Fungi incertae sedis</taxon>
        <taxon>Zoopagomycota</taxon>
        <taxon>Entomophthoromycotina</taxon>
        <taxon>Basidiobolomycetes</taxon>
        <taxon>Basidiobolales</taxon>
        <taxon>Basidiobolaceae</taxon>
        <taxon>Basidiobolus</taxon>
    </lineage>
</organism>
<keyword evidence="5" id="KW-1185">Reference proteome</keyword>
<gene>
    <name evidence="4" type="ORF">K493DRAFT_277640</name>
</gene>
<dbReference type="PANTHER" id="PTHR48081:SF3">
    <property type="entry name" value="ALPHA_BETA HYDROLASE FOLD-3 DOMAIN-CONTAINING PROTEIN"/>
    <property type="match status" value="1"/>
</dbReference>
<evidence type="ECO:0000313" key="5">
    <source>
        <dbReference type="Proteomes" id="UP000193498"/>
    </source>
</evidence>
<reference evidence="4 5" key="1">
    <citation type="submission" date="2016-07" db="EMBL/GenBank/DDBJ databases">
        <title>Pervasive Adenine N6-methylation of Active Genes in Fungi.</title>
        <authorList>
            <consortium name="DOE Joint Genome Institute"/>
            <person name="Mondo S.J."/>
            <person name="Dannebaum R.O."/>
            <person name="Kuo R.C."/>
            <person name="Labutti K."/>
            <person name="Haridas S."/>
            <person name="Kuo A."/>
            <person name="Salamov A."/>
            <person name="Ahrendt S.R."/>
            <person name="Lipzen A."/>
            <person name="Sullivan W."/>
            <person name="Andreopoulos W.B."/>
            <person name="Clum A."/>
            <person name="Lindquist E."/>
            <person name="Daum C."/>
            <person name="Ramamoorthy G.K."/>
            <person name="Gryganskyi A."/>
            <person name="Culley D."/>
            <person name="Magnuson J.K."/>
            <person name="James T.Y."/>
            <person name="O'Malley M.A."/>
            <person name="Stajich J.E."/>
            <person name="Spatafora J.W."/>
            <person name="Visel A."/>
            <person name="Grigoriev I.V."/>
        </authorList>
    </citation>
    <scope>NUCLEOTIDE SEQUENCE [LARGE SCALE GENOMIC DNA]</scope>
    <source>
        <strain evidence="4 5">CBS 931.73</strain>
    </source>
</reference>
<dbReference type="STRING" id="1314790.A0A1Y1YWL9"/>
<dbReference type="PANTHER" id="PTHR48081">
    <property type="entry name" value="AB HYDROLASE SUPERFAMILY PROTEIN C4A8.06C"/>
    <property type="match status" value="1"/>
</dbReference>
<comment type="caution">
    <text evidence="4">The sequence shown here is derived from an EMBL/GenBank/DDBJ whole genome shotgun (WGS) entry which is preliminary data.</text>
</comment>